<dbReference type="AlphaFoldDB" id="A0A5N6SWJ8"/>
<evidence type="ECO:0000313" key="3">
    <source>
        <dbReference type="EMBL" id="KAE8139068.1"/>
    </source>
</evidence>
<evidence type="ECO:0000259" key="2">
    <source>
        <dbReference type="Pfam" id="PF09792"/>
    </source>
</evidence>
<name>A0A5N6SWJ8_ASPPS</name>
<dbReference type="GeneID" id="43643807"/>
<proteinExistence type="predicted"/>
<dbReference type="InterPro" id="IPR018620">
    <property type="entry name" value="Ubiquitin3-bd_protein_But2_C"/>
</dbReference>
<feature type="signal peptide" evidence="1">
    <location>
        <begin position="1"/>
        <end position="18"/>
    </location>
</feature>
<feature type="domain" description="Ubiquitin 3 binding protein But2 C-terminal" evidence="2">
    <location>
        <begin position="46"/>
        <end position="182"/>
    </location>
</feature>
<reference evidence="3 4" key="1">
    <citation type="submission" date="2019-04" db="EMBL/GenBank/DDBJ databases">
        <title>Friends and foes A comparative genomics study of 23 Aspergillus species from section Flavi.</title>
        <authorList>
            <consortium name="DOE Joint Genome Institute"/>
            <person name="Kjaerbolling I."/>
            <person name="Vesth T."/>
            <person name="Frisvad J.C."/>
            <person name="Nybo J.L."/>
            <person name="Theobald S."/>
            <person name="Kildgaard S."/>
            <person name="Isbrandt T."/>
            <person name="Kuo A."/>
            <person name="Sato A."/>
            <person name="Lyhne E.K."/>
            <person name="Kogle M.E."/>
            <person name="Wiebenga A."/>
            <person name="Kun R.S."/>
            <person name="Lubbers R.J."/>
            <person name="Makela M.R."/>
            <person name="Barry K."/>
            <person name="Chovatia M."/>
            <person name="Clum A."/>
            <person name="Daum C."/>
            <person name="Haridas S."/>
            <person name="He G."/>
            <person name="LaButti K."/>
            <person name="Lipzen A."/>
            <person name="Mondo S."/>
            <person name="Riley R."/>
            <person name="Salamov A."/>
            <person name="Simmons B.A."/>
            <person name="Magnuson J.K."/>
            <person name="Henrissat B."/>
            <person name="Mortensen U.H."/>
            <person name="Larsen T.O."/>
            <person name="Devries R.P."/>
            <person name="Grigoriev I.V."/>
            <person name="Machida M."/>
            <person name="Baker S.E."/>
            <person name="Andersen M.R."/>
        </authorList>
    </citation>
    <scope>NUCLEOTIDE SEQUENCE [LARGE SCALE GENOMIC DNA]</scope>
    <source>
        <strain evidence="3 4">CBS 117625</strain>
    </source>
</reference>
<dbReference type="Proteomes" id="UP000325672">
    <property type="component" value="Unassembled WGS sequence"/>
</dbReference>
<dbReference type="RefSeq" id="XP_031915131.1">
    <property type="nucleotide sequence ID" value="XM_032059597.1"/>
</dbReference>
<keyword evidence="1" id="KW-0732">Signal</keyword>
<accession>A0A5N6SWJ8</accession>
<feature type="chain" id="PRO_5024864172" description="Ubiquitin 3 binding protein But2 C-terminal domain-containing protein" evidence="1">
    <location>
        <begin position="19"/>
        <end position="198"/>
    </location>
</feature>
<keyword evidence="4" id="KW-1185">Reference proteome</keyword>
<gene>
    <name evidence="3" type="ORF">BDV38DRAFT_281621</name>
</gene>
<dbReference type="Pfam" id="PF09792">
    <property type="entry name" value="But2"/>
    <property type="match status" value="1"/>
</dbReference>
<sequence>MNLLLLTLTLLTTTLTTATPTPRQDSLLWPYETYRYWVQTGNWKLDPQDQLLVVKNGNAADETTTIVTFNIPTTADGHKCKLLFDLWDRDVSSGSKQADVFTATRPTGASASDSNAQSVSLQSVSQEVADVIVQSREEHIGRISVSAPGTADWVLAYQGYPEFDCPAGQMVGFEFVGVNDEVAIRWDIGVTGPKVQVL</sequence>
<dbReference type="EMBL" id="ML743568">
    <property type="protein sequence ID" value="KAE8139068.1"/>
    <property type="molecule type" value="Genomic_DNA"/>
</dbReference>
<protein>
    <recommendedName>
        <fullName evidence="2">Ubiquitin 3 binding protein But2 C-terminal domain-containing protein</fullName>
    </recommendedName>
</protein>
<evidence type="ECO:0000256" key="1">
    <source>
        <dbReference type="SAM" id="SignalP"/>
    </source>
</evidence>
<organism evidence="3 4">
    <name type="scientific">Aspergillus pseudotamarii</name>
    <dbReference type="NCBI Taxonomy" id="132259"/>
    <lineage>
        <taxon>Eukaryota</taxon>
        <taxon>Fungi</taxon>
        <taxon>Dikarya</taxon>
        <taxon>Ascomycota</taxon>
        <taxon>Pezizomycotina</taxon>
        <taxon>Eurotiomycetes</taxon>
        <taxon>Eurotiomycetidae</taxon>
        <taxon>Eurotiales</taxon>
        <taxon>Aspergillaceae</taxon>
        <taxon>Aspergillus</taxon>
        <taxon>Aspergillus subgen. Circumdati</taxon>
    </lineage>
</organism>
<dbReference type="OrthoDB" id="5356630at2759"/>
<evidence type="ECO:0000313" key="4">
    <source>
        <dbReference type="Proteomes" id="UP000325672"/>
    </source>
</evidence>